<name>Q2SDR6_HAHCH</name>
<dbReference type="Proteomes" id="UP000000238">
    <property type="component" value="Chromosome"/>
</dbReference>
<protein>
    <submittedName>
        <fullName evidence="5">Threonine dehydratase</fullName>
    </submittedName>
</protein>
<dbReference type="PANTHER" id="PTHR48078:SF6">
    <property type="entry name" value="L-THREONINE DEHYDRATASE CATABOLIC TDCB"/>
    <property type="match status" value="1"/>
</dbReference>
<evidence type="ECO:0000313" key="6">
    <source>
        <dbReference type="Proteomes" id="UP000000238"/>
    </source>
</evidence>
<reference evidence="5 6" key="1">
    <citation type="journal article" date="2005" name="Nucleic Acids Res.">
        <title>Genomic blueprint of Hahella chejuensis, a marine microbe producing an algicidal agent.</title>
        <authorList>
            <person name="Jeong H."/>
            <person name="Yim J.H."/>
            <person name="Lee C."/>
            <person name="Choi S.-H."/>
            <person name="Park Y.K."/>
            <person name="Yoon S.H."/>
            <person name="Hur C.-G."/>
            <person name="Kang H.-Y."/>
            <person name="Kim D."/>
            <person name="Lee H.H."/>
            <person name="Park K.H."/>
            <person name="Park S.-H."/>
            <person name="Park H.-S."/>
            <person name="Lee H.K."/>
            <person name="Oh T.K."/>
            <person name="Kim J.F."/>
        </authorList>
    </citation>
    <scope>NUCLEOTIDE SEQUENCE [LARGE SCALE GENOMIC DNA]</scope>
    <source>
        <strain evidence="5 6">KCTC 2396</strain>
    </source>
</reference>
<evidence type="ECO:0000259" key="4">
    <source>
        <dbReference type="Pfam" id="PF00291"/>
    </source>
</evidence>
<keyword evidence="6" id="KW-1185">Reference proteome</keyword>
<accession>Q2SDR6</accession>
<keyword evidence="2" id="KW-0663">Pyridoxal phosphate</keyword>
<dbReference type="GO" id="GO:0003941">
    <property type="term" value="F:L-serine ammonia-lyase activity"/>
    <property type="evidence" value="ECO:0007669"/>
    <property type="project" value="TreeGrafter"/>
</dbReference>
<dbReference type="EMBL" id="CP000155">
    <property type="protein sequence ID" value="ABC31208.1"/>
    <property type="molecule type" value="Genomic_DNA"/>
</dbReference>
<dbReference type="GO" id="GO:0006565">
    <property type="term" value="P:L-serine catabolic process"/>
    <property type="evidence" value="ECO:0007669"/>
    <property type="project" value="TreeGrafter"/>
</dbReference>
<organism evidence="5 6">
    <name type="scientific">Hahella chejuensis (strain KCTC 2396)</name>
    <dbReference type="NCBI Taxonomy" id="349521"/>
    <lineage>
        <taxon>Bacteria</taxon>
        <taxon>Pseudomonadati</taxon>
        <taxon>Pseudomonadota</taxon>
        <taxon>Gammaproteobacteria</taxon>
        <taxon>Oceanospirillales</taxon>
        <taxon>Hahellaceae</taxon>
        <taxon>Hahella</taxon>
    </lineage>
</organism>
<dbReference type="GO" id="GO:0009097">
    <property type="term" value="P:isoleucine biosynthetic process"/>
    <property type="evidence" value="ECO:0007669"/>
    <property type="project" value="TreeGrafter"/>
</dbReference>
<dbReference type="GO" id="GO:0004794">
    <property type="term" value="F:threonine deaminase activity"/>
    <property type="evidence" value="ECO:0007669"/>
    <property type="project" value="TreeGrafter"/>
</dbReference>
<dbReference type="PANTHER" id="PTHR48078">
    <property type="entry name" value="THREONINE DEHYDRATASE, MITOCHONDRIAL-RELATED"/>
    <property type="match status" value="1"/>
</dbReference>
<dbReference type="InterPro" id="IPR001926">
    <property type="entry name" value="TrpB-like_PALP"/>
</dbReference>
<feature type="domain" description="Tryptophan synthase beta chain-like PALP" evidence="4">
    <location>
        <begin position="19"/>
        <end position="304"/>
    </location>
</feature>
<dbReference type="InterPro" id="IPR036052">
    <property type="entry name" value="TrpB-like_PALP_sf"/>
</dbReference>
<evidence type="ECO:0000313" key="5">
    <source>
        <dbReference type="EMBL" id="ABC31208.1"/>
    </source>
</evidence>
<evidence type="ECO:0000256" key="3">
    <source>
        <dbReference type="ARBA" id="ARBA00023239"/>
    </source>
</evidence>
<dbReference type="KEGG" id="hch:HCH_04506"/>
<gene>
    <name evidence="5" type="ordered locus">HCH_04506</name>
</gene>
<evidence type="ECO:0000256" key="1">
    <source>
        <dbReference type="ARBA" id="ARBA00001933"/>
    </source>
</evidence>
<proteinExistence type="predicted"/>
<dbReference type="SUPFAM" id="SSF53686">
    <property type="entry name" value="Tryptophan synthase beta subunit-like PLP-dependent enzymes"/>
    <property type="match status" value="1"/>
</dbReference>
<dbReference type="RefSeq" id="WP_011398275.1">
    <property type="nucleotide sequence ID" value="NC_007645.1"/>
</dbReference>
<dbReference type="eggNOG" id="COG1171">
    <property type="taxonomic scope" value="Bacteria"/>
</dbReference>
<sequence>MKDQVVDIRDIFKARQTVSRNLKPTQLLRYESLSRLIGADIYIKHENHNPTASQKIRGAVNLAWELRRNGVTRIVTAANGASGLALACAARLFNMSALVVVPEKSPLSLTQPIQDQGAEVRASGIDFPESLRIARRMEENGDYYFVHPANEMQFIHGCATAALEMIEELPEADVAIGSVGMGGCIASTLAASSVLNPKLKVIGVQAESAPAAYLSWKTGALQRQESRTFSQELGMSKAFETPFSLYADSLADFVLLPEHRLYEGVALAAHHTRQMVDAAGGAPIMAAYLLRQKLRSKTVVLFMSSGVATADELEEAYTLSAFRSGKPEEL</sequence>
<dbReference type="OrthoDB" id="9811476at2"/>
<dbReference type="AlphaFoldDB" id="Q2SDR6"/>
<comment type="cofactor">
    <cofactor evidence="1">
        <name>pyridoxal 5'-phosphate</name>
        <dbReference type="ChEBI" id="CHEBI:597326"/>
    </cofactor>
</comment>
<dbReference type="GO" id="GO:0006567">
    <property type="term" value="P:L-threonine catabolic process"/>
    <property type="evidence" value="ECO:0007669"/>
    <property type="project" value="TreeGrafter"/>
</dbReference>
<dbReference type="HOGENOM" id="CLU_021152_4_2_6"/>
<dbReference type="Pfam" id="PF00291">
    <property type="entry name" value="PALP"/>
    <property type="match status" value="1"/>
</dbReference>
<evidence type="ECO:0000256" key="2">
    <source>
        <dbReference type="ARBA" id="ARBA00022898"/>
    </source>
</evidence>
<keyword evidence="3" id="KW-0456">Lyase</keyword>
<dbReference type="InterPro" id="IPR050147">
    <property type="entry name" value="Ser/Thr_Dehydratase"/>
</dbReference>
<dbReference type="Gene3D" id="3.40.50.1100">
    <property type="match status" value="2"/>
</dbReference>
<dbReference type="STRING" id="349521.HCH_04506"/>